<name>A0A5B8XYC5_9DELT</name>
<accession>A0A5B8XYC5</accession>
<evidence type="ECO:0000313" key="2">
    <source>
        <dbReference type="Proteomes" id="UP000321595"/>
    </source>
</evidence>
<organism evidence="1 2">
    <name type="scientific">Microvenator marinus</name>
    <dbReference type="NCBI Taxonomy" id="2600177"/>
    <lineage>
        <taxon>Bacteria</taxon>
        <taxon>Deltaproteobacteria</taxon>
        <taxon>Bradymonadales</taxon>
        <taxon>Microvenatoraceae</taxon>
        <taxon>Microvenator</taxon>
    </lineage>
</organism>
<dbReference type="AlphaFoldDB" id="A0A5B8XYC5"/>
<dbReference type="EMBL" id="CP042467">
    <property type="protein sequence ID" value="QED30187.1"/>
    <property type="molecule type" value="Genomic_DNA"/>
</dbReference>
<dbReference type="RefSeq" id="WP_146963657.1">
    <property type="nucleotide sequence ID" value="NZ_CP042467.1"/>
</dbReference>
<reference evidence="1 2" key="1">
    <citation type="submission" date="2019-08" db="EMBL/GenBank/DDBJ databases">
        <authorList>
            <person name="Liang Q."/>
        </authorList>
    </citation>
    <scope>NUCLEOTIDE SEQUENCE [LARGE SCALE GENOMIC DNA]</scope>
    <source>
        <strain evidence="1 2">V1718</strain>
    </source>
</reference>
<dbReference type="KEGG" id="bbae:FRD01_23720"/>
<gene>
    <name evidence="1" type="ORF">FRD01_23720</name>
</gene>
<sequence>MSFFNSLKKGLGLGPKATFSVKLEGTPKLGEEFEGTVTLSATESLNVLTIGTRLHHHFMGDYGKESVELDEIVLAERVAFNPGDSVSRPFGFYLPFEAVPTLKGFSWEIECWAALQGGSDIVHRETIEVGWGELTGAVVHVLTKQFGFYPKDHGADEDGIWVEFQPDAAVKDRIRSLVCSFDESDEGLVVHLQMDPFSPSAIRTLGKDFDPSTNTAYLEFERAKFVVRTPDLQGIFQALQRVIVAS</sequence>
<protein>
    <submittedName>
        <fullName evidence="1">Uncharacterized protein</fullName>
    </submittedName>
</protein>
<evidence type="ECO:0000313" key="1">
    <source>
        <dbReference type="EMBL" id="QED30187.1"/>
    </source>
</evidence>
<keyword evidence="2" id="KW-1185">Reference proteome</keyword>
<proteinExistence type="predicted"/>
<dbReference type="Proteomes" id="UP000321595">
    <property type="component" value="Chromosome"/>
</dbReference>